<feature type="transmembrane region" description="Helical" evidence="1">
    <location>
        <begin position="6"/>
        <end position="25"/>
    </location>
</feature>
<dbReference type="PANTHER" id="PTHR22911">
    <property type="entry name" value="ACYL-MALONYL CONDENSING ENZYME-RELATED"/>
    <property type="match status" value="1"/>
</dbReference>
<dbReference type="Proteomes" id="UP000777265">
    <property type="component" value="Unassembled WGS sequence"/>
</dbReference>
<feature type="transmembrane region" description="Helical" evidence="1">
    <location>
        <begin position="126"/>
        <end position="142"/>
    </location>
</feature>
<keyword evidence="1" id="KW-1133">Transmembrane helix</keyword>
<keyword evidence="1" id="KW-0472">Membrane</keyword>
<evidence type="ECO:0000313" key="4">
    <source>
        <dbReference type="Proteomes" id="UP000777265"/>
    </source>
</evidence>
<comment type="caution">
    <text evidence="3">The sequence shown here is derived from an EMBL/GenBank/DDBJ whole genome shotgun (WGS) entry which is preliminary data.</text>
</comment>
<dbReference type="InterPro" id="IPR000620">
    <property type="entry name" value="EamA_dom"/>
</dbReference>
<evidence type="ECO:0000256" key="1">
    <source>
        <dbReference type="SAM" id="Phobius"/>
    </source>
</evidence>
<reference evidence="3" key="1">
    <citation type="journal article" date="2020" name="Biotechnol. Biofuels">
        <title>New insights from the biogas microbiome by comprehensive genome-resolved metagenomics of nearly 1600 species originating from multiple anaerobic digesters.</title>
        <authorList>
            <person name="Campanaro S."/>
            <person name="Treu L."/>
            <person name="Rodriguez-R L.M."/>
            <person name="Kovalovszki A."/>
            <person name="Ziels R.M."/>
            <person name="Maus I."/>
            <person name="Zhu X."/>
            <person name="Kougias P.G."/>
            <person name="Basile A."/>
            <person name="Luo G."/>
            <person name="Schluter A."/>
            <person name="Konstantinidis K.T."/>
            <person name="Angelidaki I."/>
        </authorList>
    </citation>
    <scope>NUCLEOTIDE SEQUENCE</scope>
    <source>
        <strain evidence="3">AS06rmzACSIP_7</strain>
    </source>
</reference>
<reference evidence="3" key="2">
    <citation type="submission" date="2020-01" db="EMBL/GenBank/DDBJ databases">
        <authorList>
            <person name="Campanaro S."/>
        </authorList>
    </citation>
    <scope>NUCLEOTIDE SEQUENCE</scope>
    <source>
        <strain evidence="3">AS06rmzACSIP_7</strain>
    </source>
</reference>
<dbReference type="SUPFAM" id="SSF103481">
    <property type="entry name" value="Multidrug resistance efflux transporter EmrE"/>
    <property type="match status" value="1"/>
</dbReference>
<dbReference type="AlphaFoldDB" id="A0A971M332"/>
<evidence type="ECO:0000259" key="2">
    <source>
        <dbReference type="Pfam" id="PF00892"/>
    </source>
</evidence>
<proteinExistence type="predicted"/>
<feature type="transmembrane region" description="Helical" evidence="1">
    <location>
        <begin position="37"/>
        <end position="56"/>
    </location>
</feature>
<dbReference type="GO" id="GO:0016020">
    <property type="term" value="C:membrane"/>
    <property type="evidence" value="ECO:0007669"/>
    <property type="project" value="InterPro"/>
</dbReference>
<feature type="domain" description="EamA" evidence="2">
    <location>
        <begin position="7"/>
        <end position="142"/>
    </location>
</feature>
<dbReference type="InterPro" id="IPR037185">
    <property type="entry name" value="EmrE-like"/>
</dbReference>
<gene>
    <name evidence="3" type="ORF">GXY80_05680</name>
</gene>
<dbReference type="PANTHER" id="PTHR22911:SF137">
    <property type="entry name" value="SOLUTE CARRIER FAMILY 35 MEMBER G2-RELATED"/>
    <property type="match status" value="1"/>
</dbReference>
<accession>A0A971M332</accession>
<dbReference type="EMBL" id="JAAYEE010000097">
    <property type="protein sequence ID" value="NLW34960.1"/>
    <property type="molecule type" value="Genomic_DNA"/>
</dbReference>
<organism evidence="3 4">
    <name type="scientific">Syntrophorhabdus aromaticivorans</name>
    <dbReference type="NCBI Taxonomy" id="328301"/>
    <lineage>
        <taxon>Bacteria</taxon>
        <taxon>Pseudomonadati</taxon>
        <taxon>Thermodesulfobacteriota</taxon>
        <taxon>Syntrophorhabdia</taxon>
        <taxon>Syntrophorhabdales</taxon>
        <taxon>Syntrophorhabdaceae</taxon>
        <taxon>Syntrophorhabdus</taxon>
    </lineage>
</organism>
<feature type="transmembrane region" description="Helical" evidence="1">
    <location>
        <begin position="71"/>
        <end position="92"/>
    </location>
</feature>
<sequence>MTSQDILAVVLLLITMLFWGTTPLLEKLGLEEVDPLTGIFIRSLAVTVVLFVLYLSTGRLHELTRISGRNMILFTASGVLAGLLGMWTYYYLLKMGMTTKIVPIAASYPLITALLSILILGEDVTLQRIIGIVLTIFGIVLIKQS</sequence>
<name>A0A971M332_9BACT</name>
<protein>
    <submittedName>
        <fullName evidence="3">EamA family transporter</fullName>
    </submittedName>
</protein>
<dbReference type="Gene3D" id="1.10.3730.20">
    <property type="match status" value="1"/>
</dbReference>
<evidence type="ECO:0000313" key="3">
    <source>
        <dbReference type="EMBL" id="NLW34960.1"/>
    </source>
</evidence>
<keyword evidence="1" id="KW-0812">Transmembrane</keyword>
<dbReference type="Pfam" id="PF00892">
    <property type="entry name" value="EamA"/>
    <property type="match status" value="1"/>
</dbReference>